<name>A0A4C1WF41_EUMVA</name>
<dbReference type="AlphaFoldDB" id="A0A4C1WF41"/>
<accession>A0A4C1WF41</accession>
<dbReference type="Proteomes" id="UP000299102">
    <property type="component" value="Unassembled WGS sequence"/>
</dbReference>
<keyword evidence="2" id="KW-1185">Reference proteome</keyword>
<organism evidence="1 2">
    <name type="scientific">Eumeta variegata</name>
    <name type="common">Bagworm moth</name>
    <name type="synonym">Eumeta japonica</name>
    <dbReference type="NCBI Taxonomy" id="151549"/>
    <lineage>
        <taxon>Eukaryota</taxon>
        <taxon>Metazoa</taxon>
        <taxon>Ecdysozoa</taxon>
        <taxon>Arthropoda</taxon>
        <taxon>Hexapoda</taxon>
        <taxon>Insecta</taxon>
        <taxon>Pterygota</taxon>
        <taxon>Neoptera</taxon>
        <taxon>Endopterygota</taxon>
        <taxon>Lepidoptera</taxon>
        <taxon>Glossata</taxon>
        <taxon>Ditrysia</taxon>
        <taxon>Tineoidea</taxon>
        <taxon>Psychidae</taxon>
        <taxon>Oiketicinae</taxon>
        <taxon>Eumeta</taxon>
    </lineage>
</organism>
<evidence type="ECO:0000313" key="2">
    <source>
        <dbReference type="Proteomes" id="UP000299102"/>
    </source>
</evidence>
<reference evidence="1 2" key="1">
    <citation type="journal article" date="2019" name="Commun. Biol.">
        <title>The bagworm genome reveals a unique fibroin gene that provides high tensile strength.</title>
        <authorList>
            <person name="Kono N."/>
            <person name="Nakamura H."/>
            <person name="Ohtoshi R."/>
            <person name="Tomita M."/>
            <person name="Numata K."/>
            <person name="Arakawa K."/>
        </authorList>
    </citation>
    <scope>NUCLEOTIDE SEQUENCE [LARGE SCALE GENOMIC DNA]</scope>
</reference>
<protein>
    <submittedName>
        <fullName evidence="1">Uncharacterized protein</fullName>
    </submittedName>
</protein>
<comment type="caution">
    <text evidence="1">The sequence shown here is derived from an EMBL/GenBank/DDBJ whole genome shotgun (WGS) entry which is preliminary data.</text>
</comment>
<proteinExistence type="predicted"/>
<evidence type="ECO:0000313" key="1">
    <source>
        <dbReference type="EMBL" id="GBP49029.1"/>
    </source>
</evidence>
<sequence>MRAELMKIIVTPSRPTARSEIFTQLQHTGRRRGVCGRRRAAAHSRLINSKQLAPLCTARRKNVCERATAPGDRPRALLPHIKIFCFI</sequence>
<gene>
    <name evidence="1" type="ORF">EVAR_81589_1</name>
</gene>
<dbReference type="EMBL" id="BGZK01000536">
    <property type="protein sequence ID" value="GBP49029.1"/>
    <property type="molecule type" value="Genomic_DNA"/>
</dbReference>